<dbReference type="RefSeq" id="WP_369704720.1">
    <property type="nucleotide sequence ID" value="NZ_JBGEWD010000010.1"/>
</dbReference>
<reference evidence="4 5" key="1">
    <citation type="submission" date="2024-08" db="EMBL/GenBank/DDBJ databases">
        <title>Clostridium lapicellarii sp. nov., and Clostridium renhuaiense sp. nov., two species isolated from the mud in a fermentation cellar used for producing sauce-flavour Chinese liquors.</title>
        <authorList>
            <person name="Yang F."/>
            <person name="Wang H."/>
            <person name="Chen L.Q."/>
            <person name="Zhou N."/>
            <person name="Lu J.J."/>
            <person name="Pu X.X."/>
            <person name="Wan B."/>
            <person name="Wang L."/>
            <person name="Liu S.J."/>
        </authorList>
    </citation>
    <scope>NUCLEOTIDE SEQUENCE [LARGE SCALE GENOMIC DNA]</scope>
    <source>
        <strain evidence="4 5">MT-5</strain>
    </source>
</reference>
<dbReference type="EMBL" id="JBGEWD010000010">
    <property type="protein sequence ID" value="MEY8000831.1"/>
    <property type="molecule type" value="Genomic_DNA"/>
</dbReference>
<comment type="caution">
    <text evidence="4">The sequence shown here is derived from an EMBL/GenBank/DDBJ whole genome shotgun (WGS) entry which is preliminary data.</text>
</comment>
<feature type="transmembrane region" description="Helical" evidence="3">
    <location>
        <begin position="380"/>
        <end position="399"/>
    </location>
</feature>
<comment type="similarity">
    <text evidence="1">Belongs to the GerABKA family.</text>
</comment>
<dbReference type="PANTHER" id="PTHR22550">
    <property type="entry name" value="SPORE GERMINATION PROTEIN"/>
    <property type="match status" value="1"/>
</dbReference>
<evidence type="ECO:0000256" key="2">
    <source>
        <dbReference type="ARBA" id="ARBA00023136"/>
    </source>
</evidence>
<keyword evidence="3" id="KW-0812">Transmembrane</keyword>
<keyword evidence="2 3" id="KW-0472">Membrane</keyword>
<keyword evidence="3" id="KW-1133">Transmembrane helix</keyword>
<dbReference type="InterPro" id="IPR004995">
    <property type="entry name" value="Spore_Ger"/>
</dbReference>
<sequence length="493" mass="55576">MELNDKINSILELCGNNQQIVTRKIFIGTGDAVEAILLYKDGLVDQNIINRDILNPLMHKVNEDISGIELVSEYLCNKYISMSKVDIETDMEIVAKGIKRGKTAIVIYQANDFIIADTMGGEHRRISEPLDEVGVRGPKSGFVESLQVNISLIKRELKDKNLVIENLIVGRRCQKDISVIYIDDITDKDLVADIINRISSIDIDTVSSNGMIEQYIEEHTYSIFPQVYACQRPDIVQSNLMEGKIAILMDGTPFALTIPALFVEFFQASEDYSQRTIAGCFNRGIRILGVFIVILLPSIYLALIRYNAELIPIKFVIPIIQSRKNIALSPFLEILSMEVVIEFLREGGLRLPSKISQTLSVVGGFIIGSAALQANLVSPATLVIVGVATIGTFIVPSYDMSISIRLLRFPFLFLTNFLGAFGLISGWYFLFVYLLSLDSFGVPYFPLDKYGDFKDIFIRAPLWKMNKRPESIPNNNPIRQTDFKNKFWRKKDE</sequence>
<dbReference type="PANTHER" id="PTHR22550:SF16">
    <property type="entry name" value="SPORE GERMINATION PROTEIN"/>
    <property type="match status" value="1"/>
</dbReference>
<feature type="transmembrane region" description="Helical" evidence="3">
    <location>
        <begin position="411"/>
        <end position="435"/>
    </location>
</feature>
<evidence type="ECO:0000313" key="5">
    <source>
        <dbReference type="Proteomes" id="UP001564657"/>
    </source>
</evidence>
<dbReference type="Pfam" id="PF03323">
    <property type="entry name" value="GerA"/>
    <property type="match status" value="1"/>
</dbReference>
<protein>
    <submittedName>
        <fullName evidence="4">Spore germination protein</fullName>
    </submittedName>
</protein>
<proteinExistence type="inferred from homology"/>
<evidence type="ECO:0000256" key="3">
    <source>
        <dbReference type="SAM" id="Phobius"/>
    </source>
</evidence>
<dbReference type="InterPro" id="IPR050768">
    <property type="entry name" value="UPF0353/GerABKA_families"/>
</dbReference>
<evidence type="ECO:0000313" key="4">
    <source>
        <dbReference type="EMBL" id="MEY8000831.1"/>
    </source>
</evidence>
<keyword evidence="5" id="KW-1185">Reference proteome</keyword>
<organism evidence="4 5">
    <name type="scientific">Clostridium moutaii</name>
    <dbReference type="NCBI Taxonomy" id="3240932"/>
    <lineage>
        <taxon>Bacteria</taxon>
        <taxon>Bacillati</taxon>
        <taxon>Bacillota</taxon>
        <taxon>Clostridia</taxon>
        <taxon>Eubacteriales</taxon>
        <taxon>Clostridiaceae</taxon>
        <taxon>Clostridium</taxon>
    </lineage>
</organism>
<evidence type="ECO:0000256" key="1">
    <source>
        <dbReference type="ARBA" id="ARBA00005278"/>
    </source>
</evidence>
<dbReference type="PIRSF" id="PIRSF005690">
    <property type="entry name" value="GerBA"/>
    <property type="match status" value="1"/>
</dbReference>
<dbReference type="Proteomes" id="UP001564657">
    <property type="component" value="Unassembled WGS sequence"/>
</dbReference>
<feature type="transmembrane region" description="Helical" evidence="3">
    <location>
        <begin position="287"/>
        <end position="306"/>
    </location>
</feature>
<gene>
    <name evidence="4" type="ORF">AB8U03_11605</name>
</gene>
<name>A0ABV4BPY6_9CLOT</name>
<accession>A0ABV4BPY6</accession>